<dbReference type="EMBL" id="CADCXU010036003">
    <property type="protein sequence ID" value="CAB0020891.1"/>
    <property type="molecule type" value="Genomic_DNA"/>
</dbReference>
<dbReference type="AlphaFoldDB" id="A0A6H5HT71"/>
<name>A0A6H5HT71_9HEMI</name>
<organism evidence="2 3">
    <name type="scientific">Nesidiocoris tenuis</name>
    <dbReference type="NCBI Taxonomy" id="355587"/>
    <lineage>
        <taxon>Eukaryota</taxon>
        <taxon>Metazoa</taxon>
        <taxon>Ecdysozoa</taxon>
        <taxon>Arthropoda</taxon>
        <taxon>Hexapoda</taxon>
        <taxon>Insecta</taxon>
        <taxon>Pterygota</taxon>
        <taxon>Neoptera</taxon>
        <taxon>Paraneoptera</taxon>
        <taxon>Hemiptera</taxon>
        <taxon>Heteroptera</taxon>
        <taxon>Panheteroptera</taxon>
        <taxon>Cimicomorpha</taxon>
        <taxon>Miridae</taxon>
        <taxon>Dicyphina</taxon>
        <taxon>Nesidiocoris</taxon>
    </lineage>
</organism>
<sequence>MFFSIDLENILGWVFSSNGGHTYADNPSYFRLDGADPKELICGGPRTRDMAPEERQWHRRWSTKSDSAGDRERVVLGSTSARFFNHQQPDVRRHSSYTATLTRRQIPAGECGIFLGYFELQPRLRDLIPK</sequence>
<accession>A0A6H5HT71</accession>
<evidence type="ECO:0000313" key="3">
    <source>
        <dbReference type="Proteomes" id="UP000479000"/>
    </source>
</evidence>
<feature type="region of interest" description="Disordered" evidence="1">
    <location>
        <begin position="44"/>
        <end position="70"/>
    </location>
</feature>
<evidence type="ECO:0000313" key="2">
    <source>
        <dbReference type="EMBL" id="CAB0020891.1"/>
    </source>
</evidence>
<dbReference type="Proteomes" id="UP000479000">
    <property type="component" value="Unassembled WGS sequence"/>
</dbReference>
<keyword evidence="3" id="KW-1185">Reference proteome</keyword>
<proteinExistence type="predicted"/>
<gene>
    <name evidence="2" type="ORF">NTEN_LOCUS24420</name>
</gene>
<evidence type="ECO:0000256" key="1">
    <source>
        <dbReference type="SAM" id="MobiDB-lite"/>
    </source>
</evidence>
<feature type="compositionally biased region" description="Basic and acidic residues" evidence="1">
    <location>
        <begin position="46"/>
        <end position="56"/>
    </location>
</feature>
<dbReference type="OrthoDB" id="10421466at2759"/>
<reference evidence="2 3" key="1">
    <citation type="submission" date="2020-02" db="EMBL/GenBank/DDBJ databases">
        <authorList>
            <person name="Ferguson B K."/>
        </authorList>
    </citation>
    <scope>NUCLEOTIDE SEQUENCE [LARGE SCALE GENOMIC DNA]</scope>
</reference>
<protein>
    <submittedName>
        <fullName evidence="2">Uncharacterized protein</fullName>
    </submittedName>
</protein>